<dbReference type="AlphaFoldDB" id="A0A5C0XM04"/>
<sequence>MRLISFDVWNTLLDLNIMLEEFSYQISTLAGLCIADVVEKVVEVREEFKKLRAQESEEPGKALFLTQEKLAEKLGVDIEVIRRAGARATINVDERIVLEGAKEALMKARENFDTVVVLGNVMFWPGAYTRVILERFGLMEFIDRTYFADEVGSYKPRREMFEKPLKDFNVKAKEALHVGDTYTEDYVGARRIGMAAVWINTEGKEIKKLEERGYEIPNIKSLPEIFKELL</sequence>
<dbReference type="GeneID" id="13300942"/>
<dbReference type="GeneID" id="41711956"/>
<dbReference type="Proteomes" id="UP000324354">
    <property type="component" value="Chromosome"/>
</dbReference>
<dbReference type="InterPro" id="IPR023214">
    <property type="entry name" value="HAD_sf"/>
</dbReference>
<dbReference type="RefSeq" id="WP_011011278.1">
    <property type="nucleotide sequence ID" value="NC_003413.1"/>
</dbReference>
<dbReference type="InterPro" id="IPR036412">
    <property type="entry name" value="HAD-like_sf"/>
</dbReference>
<keyword evidence="2 3" id="KW-0378">Hydrolase</keyword>
<proteinExistence type="inferred from homology"/>
<dbReference type="SFLD" id="SFLDS00003">
    <property type="entry name" value="Haloacid_Dehalogenase"/>
    <property type="match status" value="1"/>
</dbReference>
<evidence type="ECO:0000256" key="2">
    <source>
        <dbReference type="ARBA" id="ARBA00022801"/>
    </source>
</evidence>
<dbReference type="PANTHER" id="PTHR43316:SF3">
    <property type="entry name" value="HALOACID DEHALOGENASE, TYPE II (AFU_ORTHOLOGUE AFUA_2G07750)-RELATED"/>
    <property type="match status" value="1"/>
</dbReference>
<evidence type="ECO:0000313" key="3">
    <source>
        <dbReference type="EMBL" id="QEK77893.1"/>
    </source>
</evidence>
<dbReference type="Gene3D" id="3.40.50.1000">
    <property type="entry name" value="HAD superfamily/HAD-like"/>
    <property type="match status" value="1"/>
</dbReference>
<dbReference type="InterPro" id="IPR051540">
    <property type="entry name" value="S-2-haloacid_dehalogenase"/>
</dbReference>
<reference evidence="3 4" key="1">
    <citation type="submission" date="2017-08" db="EMBL/GenBank/DDBJ databases">
        <title>Resequencing and Reannotation of the genome of Pyrococcus furiosus type strain DSM3638.</title>
        <authorList>
            <person name="Reichelt R.M."/>
            <person name="Bunk B."/>
        </authorList>
    </citation>
    <scope>NUCLEOTIDE SEQUENCE [LARGE SCALE GENOMIC DNA]</scope>
    <source>
        <strain evidence="3 4">DSM 3638</strain>
    </source>
</reference>
<dbReference type="SUPFAM" id="SSF56784">
    <property type="entry name" value="HAD-like"/>
    <property type="match status" value="1"/>
</dbReference>
<evidence type="ECO:0000256" key="1">
    <source>
        <dbReference type="ARBA" id="ARBA00007958"/>
    </source>
</evidence>
<dbReference type="PANTHER" id="PTHR43316">
    <property type="entry name" value="HYDROLASE, HALOACID DELAHOGENASE-RELATED"/>
    <property type="match status" value="1"/>
</dbReference>
<dbReference type="GO" id="GO:0016787">
    <property type="term" value="F:hydrolase activity"/>
    <property type="evidence" value="ECO:0007669"/>
    <property type="project" value="UniProtKB-KW"/>
</dbReference>
<dbReference type="Gene3D" id="1.10.150.400">
    <property type="match status" value="1"/>
</dbReference>
<gene>
    <name evidence="3" type="ORF">PFDSM3638_00770</name>
</gene>
<protein>
    <submittedName>
        <fullName evidence="3">HAD family hydrolase</fullName>
    </submittedName>
</protein>
<dbReference type="PRINTS" id="PR00413">
    <property type="entry name" value="HADHALOGNASE"/>
</dbReference>
<dbReference type="NCBIfam" id="TIGR01549">
    <property type="entry name" value="HAD-SF-IA-v1"/>
    <property type="match status" value="1"/>
</dbReference>
<evidence type="ECO:0000313" key="4">
    <source>
        <dbReference type="Proteomes" id="UP000324354"/>
    </source>
</evidence>
<dbReference type="Pfam" id="PF00702">
    <property type="entry name" value="Hydrolase"/>
    <property type="match status" value="1"/>
</dbReference>
<accession>A0A5C0XM04</accession>
<dbReference type="SFLD" id="SFLDG01129">
    <property type="entry name" value="C1.5:_HAD__Beta-PGM__Phosphata"/>
    <property type="match status" value="1"/>
</dbReference>
<dbReference type="EMBL" id="CP023154">
    <property type="protein sequence ID" value="QEK77893.1"/>
    <property type="molecule type" value="Genomic_DNA"/>
</dbReference>
<dbReference type="SMR" id="A0A5C0XM04"/>
<dbReference type="OrthoDB" id="27736at2157"/>
<organism evidence="3 4">
    <name type="scientific">Pyrococcus furiosus (strain ATCC 43587 / DSM 3638 / JCM 8422 / Vc1)</name>
    <dbReference type="NCBI Taxonomy" id="186497"/>
    <lineage>
        <taxon>Archaea</taxon>
        <taxon>Methanobacteriati</taxon>
        <taxon>Methanobacteriota</taxon>
        <taxon>Thermococci</taxon>
        <taxon>Thermococcales</taxon>
        <taxon>Thermococcaceae</taxon>
        <taxon>Pyrococcus</taxon>
    </lineage>
</organism>
<dbReference type="InterPro" id="IPR006439">
    <property type="entry name" value="HAD-SF_hydro_IA"/>
</dbReference>
<comment type="similarity">
    <text evidence="1">Belongs to the HAD-like hydrolase superfamily.</text>
</comment>
<name>A0A5C0XM04_PYRFU</name>